<dbReference type="Pfam" id="PF00481">
    <property type="entry name" value="PP2C"/>
    <property type="match status" value="1"/>
</dbReference>
<feature type="domain" description="PPM-type phosphatase" evidence="2">
    <location>
        <begin position="33"/>
        <end position="282"/>
    </location>
</feature>
<proteinExistence type="predicted"/>
<feature type="region of interest" description="Disordered" evidence="1">
    <location>
        <begin position="295"/>
        <end position="349"/>
    </location>
</feature>
<dbReference type="SUPFAM" id="SSF81606">
    <property type="entry name" value="PP2C-like"/>
    <property type="match status" value="1"/>
</dbReference>
<dbReference type="Gene3D" id="3.60.40.10">
    <property type="entry name" value="PPM-type phosphatase domain"/>
    <property type="match status" value="1"/>
</dbReference>
<dbReference type="InterPro" id="IPR015655">
    <property type="entry name" value="PP2C"/>
</dbReference>
<keyword evidence="4" id="KW-1185">Reference proteome</keyword>
<dbReference type="InterPro" id="IPR036457">
    <property type="entry name" value="PPM-type-like_dom_sf"/>
</dbReference>
<gene>
    <name evidence="3" type="ORF">KFE25_010610</name>
</gene>
<protein>
    <recommendedName>
        <fullName evidence="2">PPM-type phosphatase domain-containing protein</fullName>
    </recommendedName>
</protein>
<comment type="caution">
    <text evidence="3">The sequence shown here is derived from an EMBL/GenBank/DDBJ whole genome shotgun (WGS) entry which is preliminary data.</text>
</comment>
<evidence type="ECO:0000313" key="3">
    <source>
        <dbReference type="EMBL" id="KAG8461423.1"/>
    </source>
</evidence>
<accession>A0A8J6CBF3</accession>
<dbReference type="PROSITE" id="PS51746">
    <property type="entry name" value="PPM_2"/>
    <property type="match status" value="1"/>
</dbReference>
<feature type="compositionally biased region" description="Gly residues" evidence="1">
    <location>
        <begin position="444"/>
        <end position="456"/>
    </location>
</feature>
<dbReference type="EMBL" id="JAGTXO010000026">
    <property type="protein sequence ID" value="KAG8461423.1"/>
    <property type="molecule type" value="Genomic_DNA"/>
</dbReference>
<dbReference type="PANTHER" id="PTHR47992">
    <property type="entry name" value="PROTEIN PHOSPHATASE"/>
    <property type="match status" value="1"/>
</dbReference>
<feature type="region of interest" description="Disordered" evidence="1">
    <location>
        <begin position="421"/>
        <end position="464"/>
    </location>
</feature>
<dbReference type="Proteomes" id="UP000751190">
    <property type="component" value="Unassembled WGS sequence"/>
</dbReference>
<name>A0A8J6CBF3_DIALT</name>
<evidence type="ECO:0000259" key="2">
    <source>
        <dbReference type="PROSITE" id="PS51746"/>
    </source>
</evidence>
<dbReference type="SMART" id="SM00332">
    <property type="entry name" value="PP2Cc"/>
    <property type="match status" value="1"/>
</dbReference>
<dbReference type="GO" id="GO:0004722">
    <property type="term" value="F:protein serine/threonine phosphatase activity"/>
    <property type="evidence" value="ECO:0007669"/>
    <property type="project" value="InterPro"/>
</dbReference>
<dbReference type="OMA" id="PKRICEA"/>
<reference evidence="3" key="1">
    <citation type="submission" date="2021-05" db="EMBL/GenBank/DDBJ databases">
        <title>The genome of the haptophyte Pavlova lutheri (Diacronema luteri, Pavlovales) - a model for lipid biosynthesis in eukaryotic algae.</title>
        <authorList>
            <person name="Hulatt C.J."/>
            <person name="Posewitz M.C."/>
        </authorList>
    </citation>
    <scope>NUCLEOTIDE SEQUENCE</scope>
    <source>
        <strain evidence="3">NIVA-4/92</strain>
    </source>
</reference>
<organism evidence="3 4">
    <name type="scientific">Diacronema lutheri</name>
    <name type="common">Unicellular marine alga</name>
    <name type="synonym">Monochrysis lutheri</name>
    <dbReference type="NCBI Taxonomy" id="2081491"/>
    <lineage>
        <taxon>Eukaryota</taxon>
        <taxon>Haptista</taxon>
        <taxon>Haptophyta</taxon>
        <taxon>Pavlovophyceae</taxon>
        <taxon>Pavlovales</taxon>
        <taxon>Pavlovaceae</taxon>
        <taxon>Diacronema</taxon>
    </lineage>
</organism>
<sequence>MGLLLRESPAPEVRMPTQSARAQFVVKGEDSMVTAELELAGGWSVTMHAVFDGHGGPLAARYCADHLPKRICEAYAGLPGEQQSRLELALVIAFDRMDKEIRSSAVLKNHGTTATVVIISEDTITVANVGDSGAYLHGKDKHIRPLFVDHRVESCALTELNRVLKAGGEIRAARDERGASVGPKRVFPGGLMMTRSIGDDDSADAVISRPDITAAPYPPEGCTVTIASDGIWDFLAQDAVTRLVSVAQKPQLGAPWLSQALMNNALEKNTRIDDATVIAITLAPRAVKRRSILNAAGSPLPRPRDPHSAQLHTPEAHRIHRKSSASEVADGPEAQGAEPSRSPTSRSPLARWRLTTAPAHAHESPPDPRAPPLRAYVSADAVGDTSARGERDLRCAHSLTASPSPPQPSSFLSRFRSRRHGSCKGLDALPSESAHASHKTDSSRGGGSCASSGNGGSAASNRVL</sequence>
<dbReference type="SMART" id="SM00331">
    <property type="entry name" value="PP2C_SIG"/>
    <property type="match status" value="1"/>
</dbReference>
<dbReference type="AlphaFoldDB" id="A0A8J6CBF3"/>
<dbReference type="InterPro" id="IPR001932">
    <property type="entry name" value="PPM-type_phosphatase-like_dom"/>
</dbReference>
<dbReference type="OrthoDB" id="10264738at2759"/>
<evidence type="ECO:0000313" key="4">
    <source>
        <dbReference type="Proteomes" id="UP000751190"/>
    </source>
</evidence>
<dbReference type="CDD" id="cd00143">
    <property type="entry name" value="PP2Cc"/>
    <property type="match status" value="1"/>
</dbReference>
<evidence type="ECO:0000256" key="1">
    <source>
        <dbReference type="SAM" id="MobiDB-lite"/>
    </source>
</evidence>